<evidence type="ECO:0000256" key="6">
    <source>
        <dbReference type="SAM" id="Phobius"/>
    </source>
</evidence>
<evidence type="ECO:0000256" key="1">
    <source>
        <dbReference type="ARBA" id="ARBA00004651"/>
    </source>
</evidence>
<proteinExistence type="predicted"/>
<keyword evidence="3 6" id="KW-0812">Transmembrane</keyword>
<evidence type="ECO:0000313" key="8">
    <source>
        <dbReference type="Proteomes" id="UP000633219"/>
    </source>
</evidence>
<feature type="transmembrane region" description="Helical" evidence="6">
    <location>
        <begin position="309"/>
        <end position="326"/>
    </location>
</feature>
<keyword evidence="4 6" id="KW-1133">Transmembrane helix</keyword>
<comment type="caution">
    <text evidence="7">The sequence shown here is derived from an EMBL/GenBank/DDBJ whole genome shotgun (WGS) entry which is preliminary data.</text>
</comment>
<feature type="transmembrane region" description="Helical" evidence="6">
    <location>
        <begin position="56"/>
        <end position="78"/>
    </location>
</feature>
<dbReference type="InterPro" id="IPR001851">
    <property type="entry name" value="ABC_transp_permease"/>
</dbReference>
<feature type="transmembrane region" description="Helical" evidence="6">
    <location>
        <begin position="229"/>
        <end position="251"/>
    </location>
</feature>
<feature type="transmembrane region" description="Helical" evidence="6">
    <location>
        <begin position="285"/>
        <end position="303"/>
    </location>
</feature>
<keyword evidence="2" id="KW-1003">Cell membrane</keyword>
<feature type="transmembrane region" description="Helical" evidence="6">
    <location>
        <begin position="111"/>
        <end position="131"/>
    </location>
</feature>
<protein>
    <submittedName>
        <fullName evidence="7">ABC transporter permease</fullName>
    </submittedName>
</protein>
<organism evidence="7 8">
    <name type="scientific">Rhizobium setariae</name>
    <dbReference type="NCBI Taxonomy" id="2801340"/>
    <lineage>
        <taxon>Bacteria</taxon>
        <taxon>Pseudomonadati</taxon>
        <taxon>Pseudomonadota</taxon>
        <taxon>Alphaproteobacteria</taxon>
        <taxon>Hyphomicrobiales</taxon>
        <taxon>Rhizobiaceae</taxon>
        <taxon>Rhizobium/Agrobacterium group</taxon>
        <taxon>Rhizobium</taxon>
    </lineage>
</organism>
<dbReference type="GO" id="GO:0022857">
    <property type="term" value="F:transmembrane transporter activity"/>
    <property type="evidence" value="ECO:0007669"/>
    <property type="project" value="InterPro"/>
</dbReference>
<dbReference type="AlphaFoldDB" id="A0A936YNA8"/>
<feature type="transmembrane region" description="Helical" evidence="6">
    <location>
        <begin position="175"/>
        <end position="196"/>
    </location>
</feature>
<accession>A0A936YNA8</accession>
<feature type="transmembrane region" description="Helical" evidence="6">
    <location>
        <begin position="26"/>
        <end position="50"/>
    </location>
</feature>
<name>A0A936YNA8_9HYPH</name>
<dbReference type="CDD" id="cd06579">
    <property type="entry name" value="TM_PBP1_transp_AraH_like"/>
    <property type="match status" value="1"/>
</dbReference>
<comment type="subcellular location">
    <subcellularLocation>
        <location evidence="1">Cell membrane</location>
        <topology evidence="1">Multi-pass membrane protein</topology>
    </subcellularLocation>
</comment>
<feature type="transmembrane region" description="Helical" evidence="6">
    <location>
        <begin position="138"/>
        <end position="163"/>
    </location>
</feature>
<dbReference type="GO" id="GO:0005886">
    <property type="term" value="C:plasma membrane"/>
    <property type="evidence" value="ECO:0007669"/>
    <property type="project" value="UniProtKB-SubCell"/>
</dbReference>
<dbReference type="EMBL" id="JAEQNC010000009">
    <property type="protein sequence ID" value="MBL0373600.1"/>
    <property type="molecule type" value="Genomic_DNA"/>
</dbReference>
<sequence>MTIVSEVARQPEPADRFSRANRTLEIFARGGLPFIIVAVMVFGALSSPVFLTTGNFLNVLTSMSIVGIVVVAMTYVLVVGGLADLSVPATIACGAILSLALQPTFGTGGAFAVAVLVAGATGLINGLLIGYARVNAIIVTLGMGTIILGIVQALVGGVIVYGADASSGDFVKSRLFGIPMVVIIFIVVAIIGHLILSRTFWGRWTTATGGNYSAAEASAVPVRAVKAGAFVFTGIASGISGGLLGLTLQAARPMVGTGYEFSAITAVVVGGVSIIGGFGSVPRAIAGLIFVQLLTNVMVLQGVRTPVQGLALGILIAGAVASDLALRRRGVVS</sequence>
<evidence type="ECO:0000256" key="4">
    <source>
        <dbReference type="ARBA" id="ARBA00022989"/>
    </source>
</evidence>
<feature type="transmembrane region" description="Helical" evidence="6">
    <location>
        <begin position="257"/>
        <end position="278"/>
    </location>
</feature>
<keyword evidence="8" id="KW-1185">Reference proteome</keyword>
<evidence type="ECO:0000256" key="2">
    <source>
        <dbReference type="ARBA" id="ARBA00022475"/>
    </source>
</evidence>
<reference evidence="7" key="1">
    <citation type="submission" date="2021-01" db="EMBL/GenBank/DDBJ databases">
        <title>Rhizobium sp. strain KVB221 16S ribosomal RNA gene Genome sequencing and assembly.</title>
        <authorList>
            <person name="Kang M."/>
        </authorList>
    </citation>
    <scope>NUCLEOTIDE SEQUENCE</scope>
    <source>
        <strain evidence="7">KVB221</strain>
    </source>
</reference>
<keyword evidence="5 6" id="KW-0472">Membrane</keyword>
<dbReference type="PANTHER" id="PTHR32196:SF72">
    <property type="entry name" value="RIBOSE IMPORT PERMEASE PROTEIN RBSC"/>
    <property type="match status" value="1"/>
</dbReference>
<gene>
    <name evidence="7" type="ORF">JJB09_16355</name>
</gene>
<dbReference type="Proteomes" id="UP000633219">
    <property type="component" value="Unassembled WGS sequence"/>
</dbReference>
<dbReference type="Pfam" id="PF02653">
    <property type="entry name" value="BPD_transp_2"/>
    <property type="match status" value="1"/>
</dbReference>
<dbReference type="PANTHER" id="PTHR32196">
    <property type="entry name" value="ABC TRANSPORTER PERMEASE PROTEIN YPHD-RELATED-RELATED"/>
    <property type="match status" value="1"/>
</dbReference>
<evidence type="ECO:0000313" key="7">
    <source>
        <dbReference type="EMBL" id="MBL0373600.1"/>
    </source>
</evidence>
<feature type="transmembrane region" description="Helical" evidence="6">
    <location>
        <begin position="85"/>
        <end position="105"/>
    </location>
</feature>
<evidence type="ECO:0000256" key="5">
    <source>
        <dbReference type="ARBA" id="ARBA00023136"/>
    </source>
</evidence>
<dbReference type="RefSeq" id="WP_201660373.1">
    <property type="nucleotide sequence ID" value="NZ_JAEQNC010000009.1"/>
</dbReference>
<evidence type="ECO:0000256" key="3">
    <source>
        <dbReference type="ARBA" id="ARBA00022692"/>
    </source>
</evidence>